<name>A0A7C1P030_UNCKA</name>
<proteinExistence type="predicted"/>
<protein>
    <submittedName>
        <fullName evidence="2">Uncharacterized protein</fullName>
    </submittedName>
</protein>
<dbReference type="AlphaFoldDB" id="A0A7C1P030"/>
<accession>A0A7C1P030</accession>
<comment type="caution">
    <text evidence="2">The sequence shown here is derived from an EMBL/GenBank/DDBJ whole genome shotgun (WGS) entry which is preliminary data.</text>
</comment>
<feature type="region of interest" description="Disordered" evidence="1">
    <location>
        <begin position="1"/>
        <end position="37"/>
    </location>
</feature>
<gene>
    <name evidence="2" type="ORF">ENI09_00855</name>
</gene>
<dbReference type="Proteomes" id="UP000885744">
    <property type="component" value="Unassembled WGS sequence"/>
</dbReference>
<sequence>MPRDDLSDYSPKESEKEKRREKKRRPKMQISGRSVVDLARIIAGRGQSEEEVKKSKKKRRRRKK</sequence>
<dbReference type="EMBL" id="DRHH01000035">
    <property type="protein sequence ID" value="HEB13947.1"/>
    <property type="molecule type" value="Genomic_DNA"/>
</dbReference>
<feature type="compositionally biased region" description="Basic and acidic residues" evidence="1">
    <location>
        <begin position="1"/>
        <end position="18"/>
    </location>
</feature>
<reference evidence="2" key="1">
    <citation type="journal article" date="2020" name="mSystems">
        <title>Genome- and Community-Level Interaction Insights into Carbon Utilization and Element Cycling Functions of Hydrothermarchaeota in Hydrothermal Sediment.</title>
        <authorList>
            <person name="Zhou Z."/>
            <person name="Liu Y."/>
            <person name="Xu W."/>
            <person name="Pan J."/>
            <person name="Luo Z.H."/>
            <person name="Li M."/>
        </authorList>
    </citation>
    <scope>NUCLEOTIDE SEQUENCE [LARGE SCALE GENOMIC DNA]</scope>
    <source>
        <strain evidence="2">HyVt-365</strain>
    </source>
</reference>
<evidence type="ECO:0000313" key="2">
    <source>
        <dbReference type="EMBL" id="HEB13947.1"/>
    </source>
</evidence>
<evidence type="ECO:0000256" key="1">
    <source>
        <dbReference type="SAM" id="MobiDB-lite"/>
    </source>
</evidence>
<organism evidence="2">
    <name type="scientific">candidate division WWE3 bacterium</name>
    <dbReference type="NCBI Taxonomy" id="2053526"/>
    <lineage>
        <taxon>Bacteria</taxon>
        <taxon>Katanobacteria</taxon>
    </lineage>
</organism>